<evidence type="ECO:0000313" key="1">
    <source>
        <dbReference type="EMBL" id="KAJ9091191.1"/>
    </source>
</evidence>
<keyword evidence="2" id="KW-1185">Reference proteome</keyword>
<dbReference type="EMBL" id="JASBWS010000208">
    <property type="protein sequence ID" value="KAJ9091191.1"/>
    <property type="molecule type" value="Genomic_DNA"/>
</dbReference>
<comment type="caution">
    <text evidence="1">The sequence shown here is derived from an EMBL/GenBank/DDBJ whole genome shotgun (WGS) entry which is preliminary data.</text>
</comment>
<accession>A0ACC2UWP8</accession>
<proteinExistence type="predicted"/>
<organism evidence="1 2">
    <name type="scientific">Naganishia adeliensis</name>
    <dbReference type="NCBI Taxonomy" id="92952"/>
    <lineage>
        <taxon>Eukaryota</taxon>
        <taxon>Fungi</taxon>
        <taxon>Dikarya</taxon>
        <taxon>Basidiomycota</taxon>
        <taxon>Agaricomycotina</taxon>
        <taxon>Tremellomycetes</taxon>
        <taxon>Filobasidiales</taxon>
        <taxon>Filobasidiaceae</taxon>
        <taxon>Naganishia</taxon>
    </lineage>
</organism>
<dbReference type="Proteomes" id="UP001230649">
    <property type="component" value="Unassembled WGS sequence"/>
</dbReference>
<gene>
    <name evidence="1" type="ORF">QFC20_007701</name>
</gene>
<protein>
    <submittedName>
        <fullName evidence="1">Uncharacterized protein</fullName>
    </submittedName>
</protein>
<reference evidence="1" key="1">
    <citation type="submission" date="2023-04" db="EMBL/GenBank/DDBJ databases">
        <title>Draft Genome sequencing of Naganishia species isolated from polar environments using Oxford Nanopore Technology.</title>
        <authorList>
            <person name="Leo P."/>
            <person name="Venkateswaran K."/>
        </authorList>
    </citation>
    <scope>NUCLEOTIDE SEQUENCE</scope>
    <source>
        <strain evidence="1">MNA-CCFEE 5262</strain>
    </source>
</reference>
<sequence>MVKNLTVFGAGLMGAGIAQVAAQNGFKVILSDVTEKALQNGLQIIQKSLGRVAKKKFAGKEGEMEGYTREVMGNITTMTDAGEAVSSADLIIEAIIESIKIKRDLFGFLDSKANQRCIFASNTSSLSIRDIAEACSTERQARFGGLHFFNPMKLVEVIKAQNTSQETFDTLVAVTKQMGKVPVSCKDTPGFIVNRLLIPYMLEAVRMAERGDASPHDIDTAMELGAGYPMGPFKLLDFVGLDTTTFISDGWREKAERGEIPKELVEKSALLQKLVDEGKLGRKSGQGFYDYSSKL</sequence>
<name>A0ACC2UWP8_9TREE</name>
<evidence type="ECO:0000313" key="2">
    <source>
        <dbReference type="Proteomes" id="UP001230649"/>
    </source>
</evidence>